<sequence>MGQVMDGASAGIRDAGCKAAGFSPLDPALARDFWPRIKALRESCPAGWSDQVWHERGDRGF</sequence>
<dbReference type="EMBL" id="MVIL01000734">
    <property type="protein sequence ID" value="ORB76512.1"/>
    <property type="molecule type" value="Genomic_DNA"/>
</dbReference>
<keyword evidence="2" id="KW-1185">Reference proteome</keyword>
<proteinExistence type="predicted"/>
<evidence type="ECO:0000313" key="2">
    <source>
        <dbReference type="Proteomes" id="UP000192847"/>
    </source>
</evidence>
<comment type="caution">
    <text evidence="1">The sequence shown here is derived from an EMBL/GenBank/DDBJ whole genome shotgun (WGS) entry which is preliminary data.</text>
</comment>
<accession>A0ABX3TCL1</accession>
<dbReference type="Proteomes" id="UP000192847">
    <property type="component" value="Unassembled WGS sequence"/>
</dbReference>
<protein>
    <submittedName>
        <fullName evidence="1">Uncharacterized protein</fullName>
    </submittedName>
</protein>
<reference evidence="1 2" key="1">
    <citation type="submission" date="2017-02" db="EMBL/GenBank/DDBJ databases">
        <title>The new phylogeny of genus Mycobacterium.</title>
        <authorList>
            <person name="Tortoli E."/>
            <person name="Trovato A."/>
            <person name="Cirillo D.M."/>
        </authorList>
    </citation>
    <scope>NUCLEOTIDE SEQUENCE [LARGE SCALE GENOMIC DNA]</scope>
    <source>
        <strain evidence="1 2">CCUG 56329</strain>
    </source>
</reference>
<organism evidence="1 2">
    <name type="scientific">Mycobacterium timonense</name>
    <dbReference type="NCBI Taxonomy" id="701043"/>
    <lineage>
        <taxon>Bacteria</taxon>
        <taxon>Bacillati</taxon>
        <taxon>Actinomycetota</taxon>
        <taxon>Actinomycetes</taxon>
        <taxon>Mycobacteriales</taxon>
        <taxon>Mycobacteriaceae</taxon>
        <taxon>Mycobacterium</taxon>
        <taxon>Mycobacterium avium complex (MAC)</taxon>
    </lineage>
</organism>
<gene>
    <name evidence="1" type="ORF">BST46_29690</name>
</gene>
<evidence type="ECO:0000313" key="1">
    <source>
        <dbReference type="EMBL" id="ORB76512.1"/>
    </source>
</evidence>
<name>A0ABX3TCL1_9MYCO</name>